<evidence type="ECO:0000313" key="1">
    <source>
        <dbReference type="EMBL" id="AXG67090.1"/>
    </source>
</evidence>
<dbReference type="Proteomes" id="UP000262440">
    <property type="component" value="Segment"/>
</dbReference>
<organism evidence="1 2">
    <name type="scientific">Dickeya phage vB_DsoM_AD1</name>
    <dbReference type="NCBI Taxonomy" id="2283029"/>
    <lineage>
        <taxon>Viruses</taxon>
        <taxon>Duplodnaviria</taxon>
        <taxon>Heunggongvirae</taxon>
        <taxon>Uroviricota</taxon>
        <taxon>Caudoviricetes</taxon>
        <taxon>Alexandravirus</taxon>
        <taxon>Alexandravirus AD1</taxon>
    </lineage>
</organism>
<protein>
    <submittedName>
        <fullName evidence="1">Uncharacterized protein</fullName>
    </submittedName>
</protein>
<evidence type="ECO:0000313" key="2">
    <source>
        <dbReference type="Proteomes" id="UP000262440"/>
    </source>
</evidence>
<keyword evidence="2" id="KW-1185">Reference proteome</keyword>
<dbReference type="EMBL" id="MH460463">
    <property type="protein sequence ID" value="AXG67090.1"/>
    <property type="molecule type" value="Genomic_DNA"/>
</dbReference>
<accession>A0A384ZXV6</accession>
<gene>
    <name evidence="1" type="ORF">AD1_046</name>
</gene>
<reference evidence="1 2" key="1">
    <citation type="journal article" date="2018" name="Front. Microbiol.">
        <title>Jumbo Bacteriophages Are Represented Within an Increasing Diversity of Environmental Viruses Infecting the Emerging Phytopathogen, Dickeya solani.</title>
        <authorList>
            <person name="Day A.W."/>
            <person name="Ahn J."/>
            <person name="Salmond G.P.C."/>
        </authorList>
    </citation>
    <scope>NUCLEOTIDE SEQUENCE [LARGE SCALE GENOMIC DNA]</scope>
</reference>
<sequence>MKYDPKKDFHPFQYLGAPKVPHTGFLGNTVNLVENDVNIGSDECTFEFTVAQMNQMDRGTVTFRAKDSGGGIDIKKCSVSGLKMVIKLDRRVIEFGKVQVEWQTTPRHYYY</sequence>
<name>A0A384ZXV6_9CAUD</name>
<proteinExistence type="predicted"/>